<dbReference type="EMBL" id="CAJGYO010000018">
    <property type="protein sequence ID" value="CAD6337599.1"/>
    <property type="molecule type" value="Genomic_DNA"/>
</dbReference>
<sequence>MASIEHDGCRKVRKRRSPEQLTMGAVTSSLGTSTSNNMQSKSKTSLHMFEEIVGQEIPAEETLVRETGILLANKKKYWVDNENKNCFKIFPIDLSITWGDDTRYWSWVEECDAGTTIKVAKLLGVAWLDIFGYLEQSYLNPDVTYEVSFELKLEKGADGWNEPVEAGVMSADGVTQKGSVYLQQIMERGKWLPIKVGEVKSHPGRTGNVSVFLRQGLSHWKTGLLIRGITITPKRITVPGRPTSRSNIEWPYG</sequence>
<feature type="compositionally biased region" description="Polar residues" evidence="1">
    <location>
        <begin position="25"/>
        <end position="39"/>
    </location>
</feature>
<keyword evidence="3" id="KW-1185">Reference proteome</keyword>
<dbReference type="InterPro" id="IPR025886">
    <property type="entry name" value="PP2-like"/>
</dbReference>
<dbReference type="Proteomes" id="UP000604825">
    <property type="component" value="Unassembled WGS sequence"/>
</dbReference>
<dbReference type="PANTHER" id="PTHR48478:SF1">
    <property type="entry name" value="LECTIN-LIKE"/>
    <property type="match status" value="1"/>
</dbReference>
<dbReference type="OrthoDB" id="2107747at2759"/>
<comment type="caution">
    <text evidence="2">The sequence shown here is derived from an EMBL/GenBank/DDBJ whole genome shotgun (WGS) entry which is preliminary data.</text>
</comment>
<dbReference type="Pfam" id="PF14299">
    <property type="entry name" value="PP2"/>
    <property type="match status" value="1"/>
</dbReference>
<dbReference type="InterPro" id="IPR052147">
    <property type="entry name" value="PP2-like/Lectin"/>
</dbReference>
<gene>
    <name evidence="2" type="ORF">NCGR_LOCUS61697</name>
</gene>
<dbReference type="GO" id="GO:0030246">
    <property type="term" value="F:carbohydrate binding"/>
    <property type="evidence" value="ECO:0007669"/>
    <property type="project" value="InterPro"/>
</dbReference>
<evidence type="ECO:0000313" key="2">
    <source>
        <dbReference type="EMBL" id="CAD6337599.1"/>
    </source>
</evidence>
<feature type="region of interest" description="Disordered" evidence="1">
    <location>
        <begin position="1"/>
        <end position="39"/>
    </location>
</feature>
<feature type="compositionally biased region" description="Basic and acidic residues" evidence="1">
    <location>
        <begin position="1"/>
        <end position="10"/>
    </location>
</feature>
<dbReference type="PANTHER" id="PTHR48478">
    <property type="entry name" value="LECTIN-LIKE"/>
    <property type="match status" value="1"/>
</dbReference>
<name>A0A811S9V8_9POAL</name>
<evidence type="ECO:0000256" key="1">
    <source>
        <dbReference type="SAM" id="MobiDB-lite"/>
    </source>
</evidence>
<protein>
    <submittedName>
        <fullName evidence="2">Uncharacterized protein</fullName>
    </submittedName>
</protein>
<reference evidence="2" key="1">
    <citation type="submission" date="2020-10" db="EMBL/GenBank/DDBJ databases">
        <authorList>
            <person name="Han B."/>
            <person name="Lu T."/>
            <person name="Zhao Q."/>
            <person name="Huang X."/>
            <person name="Zhao Y."/>
        </authorList>
    </citation>
    <scope>NUCLEOTIDE SEQUENCE</scope>
</reference>
<accession>A0A811S9V8</accession>
<proteinExistence type="predicted"/>
<evidence type="ECO:0000313" key="3">
    <source>
        <dbReference type="Proteomes" id="UP000604825"/>
    </source>
</evidence>
<dbReference type="AlphaFoldDB" id="A0A811S9V8"/>
<organism evidence="2 3">
    <name type="scientific">Miscanthus lutarioriparius</name>
    <dbReference type="NCBI Taxonomy" id="422564"/>
    <lineage>
        <taxon>Eukaryota</taxon>
        <taxon>Viridiplantae</taxon>
        <taxon>Streptophyta</taxon>
        <taxon>Embryophyta</taxon>
        <taxon>Tracheophyta</taxon>
        <taxon>Spermatophyta</taxon>
        <taxon>Magnoliopsida</taxon>
        <taxon>Liliopsida</taxon>
        <taxon>Poales</taxon>
        <taxon>Poaceae</taxon>
        <taxon>PACMAD clade</taxon>
        <taxon>Panicoideae</taxon>
        <taxon>Andropogonodae</taxon>
        <taxon>Andropogoneae</taxon>
        <taxon>Saccharinae</taxon>
        <taxon>Miscanthus</taxon>
    </lineage>
</organism>